<keyword evidence="2" id="KW-0812">Transmembrane</keyword>
<feature type="region of interest" description="Disordered" evidence="1">
    <location>
        <begin position="74"/>
        <end position="149"/>
    </location>
</feature>
<protein>
    <submittedName>
        <fullName evidence="3">Uncharacterized protein</fullName>
    </submittedName>
</protein>
<keyword evidence="2" id="KW-1133">Transmembrane helix</keyword>
<proteinExistence type="predicted"/>
<sequence>PSSSSSGCVWSSAPAVRRAVSELRGRGEQGKDDQVFARPGTFFWLFWLDTTLVRVFFVSPALFFPLFRRGGVARADQAPRRPAQPVPGGVAAEGRPRAGDLPEGRDQHLRPGRAAAARHPGEGALRRVGAARAGGSAAAAGERGGGADR</sequence>
<dbReference type="EMBL" id="JAEFCI010002104">
    <property type="protein sequence ID" value="KAG5462452.1"/>
    <property type="molecule type" value="Genomic_DNA"/>
</dbReference>
<keyword evidence="2" id="KW-0472">Membrane</keyword>
<feature type="compositionally biased region" description="Low complexity" evidence="1">
    <location>
        <begin position="126"/>
        <end position="141"/>
    </location>
</feature>
<feature type="transmembrane region" description="Helical" evidence="2">
    <location>
        <begin position="42"/>
        <end position="64"/>
    </location>
</feature>
<comment type="caution">
    <text evidence="3">The sequence shown here is derived from an EMBL/GenBank/DDBJ whole genome shotgun (WGS) entry which is preliminary data.</text>
</comment>
<feature type="compositionally biased region" description="Basic and acidic residues" evidence="1">
    <location>
        <begin position="94"/>
        <end position="109"/>
    </location>
</feature>
<organism evidence="3 4">
    <name type="scientific">Olpidium bornovanus</name>
    <dbReference type="NCBI Taxonomy" id="278681"/>
    <lineage>
        <taxon>Eukaryota</taxon>
        <taxon>Fungi</taxon>
        <taxon>Fungi incertae sedis</taxon>
        <taxon>Olpidiomycota</taxon>
        <taxon>Olpidiomycotina</taxon>
        <taxon>Olpidiomycetes</taxon>
        <taxon>Olpidiales</taxon>
        <taxon>Olpidiaceae</taxon>
        <taxon>Olpidium</taxon>
    </lineage>
</organism>
<evidence type="ECO:0000313" key="4">
    <source>
        <dbReference type="Proteomes" id="UP000673691"/>
    </source>
</evidence>
<reference evidence="3 4" key="1">
    <citation type="journal article" name="Sci. Rep.">
        <title>Genome-scale phylogenetic analyses confirm Olpidium as the closest living zoosporic fungus to the non-flagellated, terrestrial fungi.</title>
        <authorList>
            <person name="Chang Y."/>
            <person name="Rochon D."/>
            <person name="Sekimoto S."/>
            <person name="Wang Y."/>
            <person name="Chovatia M."/>
            <person name="Sandor L."/>
            <person name="Salamov A."/>
            <person name="Grigoriev I.V."/>
            <person name="Stajich J.E."/>
            <person name="Spatafora J.W."/>
        </authorList>
    </citation>
    <scope>NUCLEOTIDE SEQUENCE [LARGE SCALE GENOMIC DNA]</scope>
    <source>
        <strain evidence="3">S191</strain>
    </source>
</reference>
<feature type="non-terminal residue" evidence="3">
    <location>
        <position position="1"/>
    </location>
</feature>
<gene>
    <name evidence="3" type="ORF">BJ554DRAFT_5065</name>
</gene>
<evidence type="ECO:0000313" key="3">
    <source>
        <dbReference type="EMBL" id="KAG5462452.1"/>
    </source>
</evidence>
<accession>A0A8H8A058</accession>
<feature type="compositionally biased region" description="Low complexity" evidence="1">
    <location>
        <begin position="74"/>
        <end position="90"/>
    </location>
</feature>
<evidence type="ECO:0000256" key="2">
    <source>
        <dbReference type="SAM" id="Phobius"/>
    </source>
</evidence>
<keyword evidence="4" id="KW-1185">Reference proteome</keyword>
<evidence type="ECO:0000256" key="1">
    <source>
        <dbReference type="SAM" id="MobiDB-lite"/>
    </source>
</evidence>
<dbReference type="Proteomes" id="UP000673691">
    <property type="component" value="Unassembled WGS sequence"/>
</dbReference>
<name>A0A8H8A058_9FUNG</name>
<dbReference type="AlphaFoldDB" id="A0A8H8A058"/>